<organism evidence="3">
    <name type="scientific">hydrothermal vent metagenome</name>
    <dbReference type="NCBI Taxonomy" id="652676"/>
    <lineage>
        <taxon>unclassified sequences</taxon>
        <taxon>metagenomes</taxon>
        <taxon>ecological metagenomes</taxon>
    </lineage>
</organism>
<dbReference type="InterPro" id="IPR036424">
    <property type="entry name" value="UPP_synth-like_sf"/>
</dbReference>
<dbReference type="Gene3D" id="3.40.1180.10">
    <property type="entry name" value="Decaprenyl diphosphate synthase-like"/>
    <property type="match status" value="1"/>
</dbReference>
<accession>A0A3B1AMF3</accession>
<dbReference type="NCBIfam" id="NF011408">
    <property type="entry name" value="PRK14834.1"/>
    <property type="match status" value="1"/>
</dbReference>
<comment type="cofactor">
    <cofactor evidence="1">
        <name>Mg(2+)</name>
        <dbReference type="ChEBI" id="CHEBI:18420"/>
    </cofactor>
</comment>
<dbReference type="InterPro" id="IPR001441">
    <property type="entry name" value="UPP_synth-like"/>
</dbReference>
<dbReference type="SUPFAM" id="SSF64005">
    <property type="entry name" value="Undecaprenyl diphosphate synthase"/>
    <property type="match status" value="1"/>
</dbReference>
<name>A0A3B1AMF3_9ZZZZ</name>
<protein>
    <submittedName>
        <fullName evidence="3">Undecaprenyl diphosphate synthase</fullName>
        <ecNumber evidence="3">2.5.1.31</ecNumber>
    </submittedName>
</protein>
<dbReference type="HAMAP" id="MF_01139">
    <property type="entry name" value="ISPT"/>
    <property type="match status" value="1"/>
</dbReference>
<reference evidence="3" key="1">
    <citation type="submission" date="2018-06" db="EMBL/GenBank/DDBJ databases">
        <authorList>
            <person name="Zhirakovskaya E."/>
        </authorList>
    </citation>
    <scope>NUCLEOTIDE SEQUENCE</scope>
</reference>
<dbReference type="PROSITE" id="PS01066">
    <property type="entry name" value="UPP_SYNTHASE"/>
    <property type="match status" value="1"/>
</dbReference>
<dbReference type="EC" id="2.5.1.31" evidence="3"/>
<sequence length="249" mass="28641">MLLVKEEFVCQKKSKQPDTPVHVAIIMDGNGRWAKKRVLPKVAGHKRGADAVRRCVEGAIDLGIEYLTLYAFSSENWNRPENEVNDLMSLLQRYLTKEVGELHEKNIRLNFIGDRSKLSSNILKLIEDAEIKTRDNSQLCLTLALSYGGRAEIIDAVRALGEKIKNGEINPENITEEIFSSYLHTNDIPDPDLIIRTSGEQRISNFLLWQIAYAEFVFMDVLWPDFNREMLERAISEYRGRDRRYGARP</sequence>
<dbReference type="NCBIfam" id="NF011405">
    <property type="entry name" value="PRK14830.1"/>
    <property type="match status" value="1"/>
</dbReference>
<dbReference type="PANTHER" id="PTHR10291:SF0">
    <property type="entry name" value="DEHYDRODOLICHYL DIPHOSPHATE SYNTHASE 2"/>
    <property type="match status" value="1"/>
</dbReference>
<dbReference type="AlphaFoldDB" id="A0A3B1AMF3"/>
<evidence type="ECO:0000313" key="3">
    <source>
        <dbReference type="EMBL" id="VAX02881.1"/>
    </source>
</evidence>
<evidence type="ECO:0000256" key="2">
    <source>
        <dbReference type="ARBA" id="ARBA00022679"/>
    </source>
</evidence>
<dbReference type="EMBL" id="UOFW01000028">
    <property type="protein sequence ID" value="VAX02881.1"/>
    <property type="molecule type" value="Genomic_DNA"/>
</dbReference>
<dbReference type="GO" id="GO:0008834">
    <property type="term" value="F:ditrans,polycis-undecaprenyl-diphosphate synthase [(2E,6E)-farnesyl-diphosphate specific] activity"/>
    <property type="evidence" value="ECO:0007669"/>
    <property type="project" value="UniProtKB-EC"/>
</dbReference>
<evidence type="ECO:0000256" key="1">
    <source>
        <dbReference type="ARBA" id="ARBA00001946"/>
    </source>
</evidence>
<dbReference type="FunFam" id="3.40.1180.10:FF:000001">
    <property type="entry name" value="(2E,6E)-farnesyl-diphosphate-specific ditrans,polycis-undecaprenyl-diphosphate synthase"/>
    <property type="match status" value="1"/>
</dbReference>
<dbReference type="NCBIfam" id="TIGR00055">
    <property type="entry name" value="uppS"/>
    <property type="match status" value="1"/>
</dbReference>
<keyword evidence="2 3" id="KW-0808">Transferase</keyword>
<dbReference type="CDD" id="cd00475">
    <property type="entry name" value="Cis_IPPS"/>
    <property type="match status" value="1"/>
</dbReference>
<dbReference type="InterPro" id="IPR018520">
    <property type="entry name" value="UPP_synth-like_CS"/>
</dbReference>
<dbReference type="PANTHER" id="PTHR10291">
    <property type="entry name" value="DEHYDRODOLICHYL DIPHOSPHATE SYNTHASE FAMILY MEMBER"/>
    <property type="match status" value="1"/>
</dbReference>
<dbReference type="Pfam" id="PF01255">
    <property type="entry name" value="Prenyltransf"/>
    <property type="match status" value="1"/>
</dbReference>
<proteinExistence type="inferred from homology"/>
<gene>
    <name evidence="3" type="ORF">MNBD_ALPHA03-1176</name>
</gene>
<dbReference type="GO" id="GO:0016094">
    <property type="term" value="P:polyprenol biosynthetic process"/>
    <property type="evidence" value="ECO:0007669"/>
    <property type="project" value="TreeGrafter"/>
</dbReference>